<feature type="domain" description="FAM194 C-terminal" evidence="1">
    <location>
        <begin position="100"/>
        <end position="294"/>
    </location>
</feature>
<reference evidence="2 3" key="1">
    <citation type="journal article" date="2021" name="Sci. Rep.">
        <title>Chromosome anchoring in Senegalese sole (Solea senegalensis) reveals sex-associated markers and genome rearrangements in flatfish.</title>
        <authorList>
            <person name="Guerrero-Cozar I."/>
            <person name="Gomez-Garrido J."/>
            <person name="Berbel C."/>
            <person name="Martinez-Blanch J.F."/>
            <person name="Alioto T."/>
            <person name="Claros M.G."/>
            <person name="Gagnaire P.A."/>
            <person name="Manchado M."/>
        </authorList>
    </citation>
    <scope>NUCLEOTIDE SEQUENCE [LARGE SCALE GENOMIC DNA]</scope>
    <source>
        <strain evidence="2">Sse05_10M</strain>
    </source>
</reference>
<dbReference type="AlphaFoldDB" id="A0AAV6T611"/>
<evidence type="ECO:0000313" key="2">
    <source>
        <dbReference type="EMBL" id="KAG7524852.1"/>
    </source>
</evidence>
<keyword evidence="3" id="KW-1185">Reference proteome</keyword>
<dbReference type="InterPro" id="IPR029281">
    <property type="entry name" value="FAM194_C"/>
</dbReference>
<protein>
    <recommendedName>
        <fullName evidence="1">FAM194 C-terminal domain-containing protein</fullName>
    </recommendedName>
</protein>
<dbReference type="PANTHER" id="PTHR23093:SF18">
    <property type="entry name" value="GLUTAMATE RICH 6"/>
    <property type="match status" value="1"/>
</dbReference>
<dbReference type="PANTHER" id="PTHR23093">
    <property type="entry name" value="SIMILAR TO CHROMOSOME 3 OPEN READING FRAME 20"/>
    <property type="match status" value="1"/>
</dbReference>
<comment type="caution">
    <text evidence="2">The sequence shown here is derived from an EMBL/GenBank/DDBJ whole genome shotgun (WGS) entry which is preliminary data.</text>
</comment>
<accession>A0AAV6T611</accession>
<dbReference type="Proteomes" id="UP000693946">
    <property type="component" value="Linkage Group LG1"/>
</dbReference>
<sequence length="335" mass="37379">MQDHNKLFEDILRGLGTQSEVTAHEDHSVQLPATETFDPTSKFLTFRLSCAPEKGRWTVYPSRTTEKCFTDKGEEAQMFVHVCGHKPLQFGICHHQHGAEFLHKYYSSGMKCLTVFADGSAQVFYPSGHLALIIVVTEENGRLCMVYEDSDAPKQTIRAVFQSDGRATCYHSNGNIWLSLNRLGGQCLDEAGARVRRWSWNSLTHTPLRPVFLSLNKSVGVRVFGMKQVFVSFLAQGQQAKVSVGACCVQGESEADGRTSITKEELLVSAARIRIHMAIQCLHQSLQTPSHPGLARTTLAPHLHDVAQRLQNISAHVMMSDSERASFHKYLEGCF</sequence>
<evidence type="ECO:0000259" key="1">
    <source>
        <dbReference type="Pfam" id="PF14977"/>
    </source>
</evidence>
<organism evidence="2 3">
    <name type="scientific">Solea senegalensis</name>
    <name type="common">Senegalese sole</name>
    <dbReference type="NCBI Taxonomy" id="28829"/>
    <lineage>
        <taxon>Eukaryota</taxon>
        <taxon>Metazoa</taxon>
        <taxon>Chordata</taxon>
        <taxon>Craniata</taxon>
        <taxon>Vertebrata</taxon>
        <taxon>Euteleostomi</taxon>
        <taxon>Actinopterygii</taxon>
        <taxon>Neopterygii</taxon>
        <taxon>Teleostei</taxon>
        <taxon>Neoteleostei</taxon>
        <taxon>Acanthomorphata</taxon>
        <taxon>Carangaria</taxon>
        <taxon>Pleuronectiformes</taxon>
        <taxon>Pleuronectoidei</taxon>
        <taxon>Soleidae</taxon>
        <taxon>Solea</taxon>
    </lineage>
</organism>
<dbReference type="Pfam" id="PF14977">
    <property type="entry name" value="FAM194"/>
    <property type="match status" value="1"/>
</dbReference>
<gene>
    <name evidence="2" type="ORF">JOB18_017881</name>
</gene>
<dbReference type="EMBL" id="JAGKHQ010000001">
    <property type="protein sequence ID" value="KAG7524852.1"/>
    <property type="molecule type" value="Genomic_DNA"/>
</dbReference>
<proteinExistence type="predicted"/>
<evidence type="ECO:0000313" key="3">
    <source>
        <dbReference type="Proteomes" id="UP000693946"/>
    </source>
</evidence>
<name>A0AAV6T611_SOLSE</name>